<organism evidence="1">
    <name type="scientific">Micrurus lemniscatus lemniscatus</name>
    <dbReference type="NCBI Taxonomy" id="129467"/>
    <lineage>
        <taxon>Eukaryota</taxon>
        <taxon>Metazoa</taxon>
        <taxon>Chordata</taxon>
        <taxon>Craniata</taxon>
        <taxon>Vertebrata</taxon>
        <taxon>Euteleostomi</taxon>
        <taxon>Lepidosauria</taxon>
        <taxon>Squamata</taxon>
        <taxon>Bifurcata</taxon>
        <taxon>Unidentata</taxon>
        <taxon>Episquamata</taxon>
        <taxon>Toxicofera</taxon>
        <taxon>Serpentes</taxon>
        <taxon>Colubroidea</taxon>
        <taxon>Elapidae</taxon>
        <taxon>Elapinae</taxon>
        <taxon>Micrurus</taxon>
    </lineage>
</organism>
<dbReference type="EMBL" id="IACK01111635">
    <property type="protein sequence ID" value="LAA85669.1"/>
    <property type="molecule type" value="Transcribed_RNA"/>
</dbReference>
<sequence>MVPRGPLLHTCQRYLCLELLDCLTPFANLDHVSAVGAKEALPQLVGLPFSHPSSENLKHRPEASSRAFEGNLLSLVELFSSKEVCEEGWVEGTCPWLTLGPSSLRGFHPLLPQEL</sequence>
<reference evidence="1" key="1">
    <citation type="submission" date="2017-07" db="EMBL/GenBank/DDBJ databases">
        <authorList>
            <person name="Mikheyev A."/>
            <person name="Grau M."/>
        </authorList>
    </citation>
    <scope>NUCLEOTIDE SEQUENCE</scope>
    <source>
        <tissue evidence="1">Venom_gland</tissue>
    </source>
</reference>
<proteinExistence type="predicted"/>
<evidence type="ECO:0000313" key="1">
    <source>
        <dbReference type="EMBL" id="LAA85669.1"/>
    </source>
</evidence>
<protein>
    <submittedName>
        <fullName evidence="1">Uncharacterized protein</fullName>
    </submittedName>
</protein>
<dbReference type="AlphaFoldDB" id="A0A2D4IN94"/>
<accession>A0A2D4IN94</accession>
<name>A0A2D4IN94_MICLE</name>
<reference evidence="1" key="2">
    <citation type="submission" date="2017-11" db="EMBL/GenBank/DDBJ databases">
        <title>Coralsnake Venomics: Analyses of Venom Gland Transcriptomes and Proteomes of Six Brazilian Taxa.</title>
        <authorList>
            <person name="Aird S.D."/>
            <person name="Jorge da Silva N."/>
            <person name="Qiu L."/>
            <person name="Villar-Briones A."/>
            <person name="Aparecida-Saddi V."/>
            <person name="Campos-Telles M.P."/>
            <person name="Grau M."/>
            <person name="Mikheyev A.S."/>
        </authorList>
    </citation>
    <scope>NUCLEOTIDE SEQUENCE</scope>
    <source>
        <tissue evidence="1">Venom_gland</tissue>
    </source>
</reference>